<dbReference type="AlphaFoldDB" id="A0A9D5HLA6"/>
<protein>
    <recommendedName>
        <fullName evidence="4">Small auxin up regulated protein</fullName>
    </recommendedName>
</protein>
<proteinExistence type="inferred from homology"/>
<reference evidence="2" key="1">
    <citation type="submission" date="2021-03" db="EMBL/GenBank/DDBJ databases">
        <authorList>
            <person name="Li Z."/>
            <person name="Yang C."/>
        </authorList>
    </citation>
    <scope>NUCLEOTIDE SEQUENCE</scope>
    <source>
        <strain evidence="2">Dzin_1.0</strain>
        <tissue evidence="2">Leaf</tissue>
    </source>
</reference>
<dbReference type="InterPro" id="IPR003676">
    <property type="entry name" value="SAUR_fam"/>
</dbReference>
<keyword evidence="3" id="KW-1185">Reference proteome</keyword>
<comment type="similarity">
    <text evidence="1">Belongs to the ARG7 family.</text>
</comment>
<dbReference type="PANTHER" id="PTHR31374:SF198">
    <property type="entry name" value="AUXIN-RESPONSIVE PROTEIN SAUR72"/>
    <property type="match status" value="1"/>
</dbReference>
<dbReference type="Pfam" id="PF02519">
    <property type="entry name" value="Auxin_inducible"/>
    <property type="match status" value="1"/>
</dbReference>
<evidence type="ECO:0008006" key="4">
    <source>
        <dbReference type="Google" id="ProtNLM"/>
    </source>
</evidence>
<comment type="caution">
    <text evidence="2">The sequence shown here is derived from an EMBL/GenBank/DDBJ whole genome shotgun (WGS) entry which is preliminary data.</text>
</comment>
<evidence type="ECO:0000313" key="2">
    <source>
        <dbReference type="EMBL" id="KAJ0980779.1"/>
    </source>
</evidence>
<organism evidence="2 3">
    <name type="scientific">Dioscorea zingiberensis</name>
    <dbReference type="NCBI Taxonomy" id="325984"/>
    <lineage>
        <taxon>Eukaryota</taxon>
        <taxon>Viridiplantae</taxon>
        <taxon>Streptophyta</taxon>
        <taxon>Embryophyta</taxon>
        <taxon>Tracheophyta</taxon>
        <taxon>Spermatophyta</taxon>
        <taxon>Magnoliopsida</taxon>
        <taxon>Liliopsida</taxon>
        <taxon>Dioscoreales</taxon>
        <taxon>Dioscoreaceae</taxon>
        <taxon>Dioscorea</taxon>
    </lineage>
</organism>
<dbReference type="PANTHER" id="PTHR31374">
    <property type="entry name" value="AUXIN-INDUCED PROTEIN-LIKE-RELATED"/>
    <property type="match status" value="1"/>
</dbReference>
<sequence length="87" mass="10169">MKKSKENVEYVKYVHLVEKEEKKREGIAPKGYIPVIVGNSDEQMERFLVHLKLFKKPQIVSLLDMAAREFGYHQPGVLRIPCNLETR</sequence>
<gene>
    <name evidence="2" type="ORF">J5N97_009034</name>
</gene>
<dbReference type="EMBL" id="JAGGNH010000002">
    <property type="protein sequence ID" value="KAJ0980779.1"/>
    <property type="molecule type" value="Genomic_DNA"/>
</dbReference>
<evidence type="ECO:0000256" key="1">
    <source>
        <dbReference type="ARBA" id="ARBA00006974"/>
    </source>
</evidence>
<dbReference type="Proteomes" id="UP001085076">
    <property type="component" value="Miscellaneous, Linkage group lg02"/>
</dbReference>
<evidence type="ECO:0000313" key="3">
    <source>
        <dbReference type="Proteomes" id="UP001085076"/>
    </source>
</evidence>
<dbReference type="GO" id="GO:0009733">
    <property type="term" value="P:response to auxin"/>
    <property type="evidence" value="ECO:0007669"/>
    <property type="project" value="InterPro"/>
</dbReference>
<accession>A0A9D5HLA6</accession>
<dbReference type="OrthoDB" id="747652at2759"/>
<reference evidence="2" key="2">
    <citation type="journal article" date="2022" name="Hortic Res">
        <title>The genome of Dioscorea zingiberensis sheds light on the biosynthesis, origin and evolution of the medicinally important diosgenin saponins.</title>
        <authorList>
            <person name="Li Y."/>
            <person name="Tan C."/>
            <person name="Li Z."/>
            <person name="Guo J."/>
            <person name="Li S."/>
            <person name="Chen X."/>
            <person name="Wang C."/>
            <person name="Dai X."/>
            <person name="Yang H."/>
            <person name="Song W."/>
            <person name="Hou L."/>
            <person name="Xu J."/>
            <person name="Tong Z."/>
            <person name="Xu A."/>
            <person name="Yuan X."/>
            <person name="Wang W."/>
            <person name="Yang Q."/>
            <person name="Chen L."/>
            <person name="Sun Z."/>
            <person name="Wang K."/>
            <person name="Pan B."/>
            <person name="Chen J."/>
            <person name="Bao Y."/>
            <person name="Liu F."/>
            <person name="Qi X."/>
            <person name="Gang D.R."/>
            <person name="Wen J."/>
            <person name="Li J."/>
        </authorList>
    </citation>
    <scope>NUCLEOTIDE SEQUENCE</scope>
    <source>
        <strain evidence="2">Dzin_1.0</strain>
    </source>
</reference>
<name>A0A9D5HLA6_9LILI</name>